<proteinExistence type="predicted"/>
<sequence>MQCLPLVSNTSNKHYKVKPKLHYCQI</sequence>
<dbReference type="EMBL" id="GGEC01071763">
    <property type="protein sequence ID" value="MBX52247.1"/>
    <property type="molecule type" value="Transcribed_RNA"/>
</dbReference>
<reference evidence="1" key="1">
    <citation type="submission" date="2018-02" db="EMBL/GenBank/DDBJ databases">
        <title>Rhizophora mucronata_Transcriptome.</title>
        <authorList>
            <person name="Meera S.P."/>
            <person name="Sreeshan A."/>
            <person name="Augustine A."/>
        </authorList>
    </citation>
    <scope>NUCLEOTIDE SEQUENCE</scope>
    <source>
        <tissue evidence="1">Leaf</tissue>
    </source>
</reference>
<dbReference type="AlphaFoldDB" id="A0A2P2PC01"/>
<protein>
    <submittedName>
        <fullName evidence="1">Uncharacterized protein</fullName>
    </submittedName>
</protein>
<accession>A0A2P2PC01</accession>
<name>A0A2P2PC01_RHIMU</name>
<organism evidence="1">
    <name type="scientific">Rhizophora mucronata</name>
    <name type="common">Asiatic mangrove</name>
    <dbReference type="NCBI Taxonomy" id="61149"/>
    <lineage>
        <taxon>Eukaryota</taxon>
        <taxon>Viridiplantae</taxon>
        <taxon>Streptophyta</taxon>
        <taxon>Embryophyta</taxon>
        <taxon>Tracheophyta</taxon>
        <taxon>Spermatophyta</taxon>
        <taxon>Magnoliopsida</taxon>
        <taxon>eudicotyledons</taxon>
        <taxon>Gunneridae</taxon>
        <taxon>Pentapetalae</taxon>
        <taxon>rosids</taxon>
        <taxon>fabids</taxon>
        <taxon>Malpighiales</taxon>
        <taxon>Rhizophoraceae</taxon>
        <taxon>Rhizophora</taxon>
    </lineage>
</organism>
<evidence type="ECO:0000313" key="1">
    <source>
        <dbReference type="EMBL" id="MBX52247.1"/>
    </source>
</evidence>